<feature type="compositionally biased region" description="Basic and acidic residues" evidence="1">
    <location>
        <begin position="1"/>
        <end position="13"/>
    </location>
</feature>
<evidence type="ECO:0000256" key="1">
    <source>
        <dbReference type="SAM" id="MobiDB-lite"/>
    </source>
</evidence>
<accession>A0A6G0X6B8</accession>
<keyword evidence="3" id="KW-1185">Reference proteome</keyword>
<dbReference type="EMBL" id="VJMJ01000096">
    <property type="protein sequence ID" value="KAF0735499.1"/>
    <property type="molecule type" value="Genomic_DNA"/>
</dbReference>
<evidence type="ECO:0000313" key="3">
    <source>
        <dbReference type="Proteomes" id="UP000481153"/>
    </source>
</evidence>
<name>A0A6G0X6B8_9STRA</name>
<comment type="caution">
    <text evidence="2">The sequence shown here is derived from an EMBL/GenBank/DDBJ whole genome shotgun (WGS) entry which is preliminary data.</text>
</comment>
<proteinExistence type="predicted"/>
<reference evidence="2 3" key="1">
    <citation type="submission" date="2019-07" db="EMBL/GenBank/DDBJ databases">
        <title>Genomics analysis of Aphanomyces spp. identifies a new class of oomycete effector associated with host adaptation.</title>
        <authorList>
            <person name="Gaulin E."/>
        </authorList>
    </citation>
    <scope>NUCLEOTIDE SEQUENCE [LARGE SCALE GENOMIC DNA]</scope>
    <source>
        <strain evidence="2 3">ATCC 201684</strain>
    </source>
</reference>
<protein>
    <submittedName>
        <fullName evidence="2">Uncharacterized protein</fullName>
    </submittedName>
</protein>
<gene>
    <name evidence="2" type="ORF">Ae201684_008066</name>
</gene>
<feature type="region of interest" description="Disordered" evidence="1">
    <location>
        <begin position="1"/>
        <end position="20"/>
    </location>
</feature>
<organism evidence="2 3">
    <name type="scientific">Aphanomyces euteiches</name>
    <dbReference type="NCBI Taxonomy" id="100861"/>
    <lineage>
        <taxon>Eukaryota</taxon>
        <taxon>Sar</taxon>
        <taxon>Stramenopiles</taxon>
        <taxon>Oomycota</taxon>
        <taxon>Saprolegniomycetes</taxon>
        <taxon>Saprolegniales</taxon>
        <taxon>Verrucalvaceae</taxon>
        <taxon>Aphanomyces</taxon>
    </lineage>
</organism>
<dbReference type="AlphaFoldDB" id="A0A6G0X6B8"/>
<dbReference type="Proteomes" id="UP000481153">
    <property type="component" value="Unassembled WGS sequence"/>
</dbReference>
<sequence>MAVDSRRWYDRTSSKSSRSSMDRTFGTWALENFLIGGWTSKCSQNNGLKVIRWCFRPQQKTWPNVVRLVFSSCCPHTQYRGCVVPRSLQVDGFNGQGHNATTLSLGRFEVPLATTGSASTNSTDGGASKQKRNDFAFISCPNCLGGGFQSVDEIQNDPALDRSMATTPFSAGFLLQVSVTPCDLEGSNFDLLFFSSWSAVESESFVERS</sequence>
<evidence type="ECO:0000313" key="2">
    <source>
        <dbReference type="EMBL" id="KAF0735499.1"/>
    </source>
</evidence>